<dbReference type="PANTHER" id="PTHR33992">
    <property type="entry name" value="RIBONUCLEASE P PROTEIN COMPONENT"/>
    <property type="match status" value="1"/>
</dbReference>
<keyword evidence="2 7" id="KW-0819">tRNA processing</keyword>
<evidence type="ECO:0000256" key="6">
    <source>
        <dbReference type="ARBA" id="ARBA00022884"/>
    </source>
</evidence>
<dbReference type="HAMAP" id="MF_00227">
    <property type="entry name" value="RNase_P"/>
    <property type="match status" value="1"/>
</dbReference>
<evidence type="ECO:0000256" key="7">
    <source>
        <dbReference type="HAMAP-Rule" id="MF_00227"/>
    </source>
</evidence>
<dbReference type="AlphaFoldDB" id="A0A0F3IP76"/>
<accession>A0A0F3IP76</accession>
<dbReference type="Proteomes" id="UP000033774">
    <property type="component" value="Unassembled WGS sequence"/>
</dbReference>
<evidence type="ECO:0000256" key="5">
    <source>
        <dbReference type="ARBA" id="ARBA00022801"/>
    </source>
</evidence>
<comment type="function">
    <text evidence="1 7">RNaseP catalyzes the removal of the 5'-leader sequence from pre-tRNA to produce the mature 5'-terminus. It can also cleave other RNA substrates such as 4.5S RNA. The protein component plays an auxiliary but essential role in vivo by binding to the 5'-leader sequence and broadening the substrate specificity of the ribozyme.</text>
</comment>
<dbReference type="InterPro" id="IPR020568">
    <property type="entry name" value="Ribosomal_Su5_D2-typ_SF"/>
</dbReference>
<keyword evidence="6 7" id="KW-0694">RNA-binding</keyword>
<evidence type="ECO:0000256" key="8">
    <source>
        <dbReference type="NCBIfam" id="TIGR00188"/>
    </source>
</evidence>
<evidence type="ECO:0000256" key="2">
    <source>
        <dbReference type="ARBA" id="ARBA00022694"/>
    </source>
</evidence>
<dbReference type="RefSeq" id="WP_045776946.1">
    <property type="nucleotide sequence ID" value="NZ_LAJY01000543.1"/>
</dbReference>
<dbReference type="InterPro" id="IPR014721">
    <property type="entry name" value="Ribsml_uS5_D2-typ_fold_subgr"/>
</dbReference>
<dbReference type="EMBL" id="LAJY01000543">
    <property type="protein sequence ID" value="KJV08535.1"/>
    <property type="molecule type" value="Genomic_DNA"/>
</dbReference>
<dbReference type="NCBIfam" id="TIGR00188">
    <property type="entry name" value="rnpA"/>
    <property type="match status" value="1"/>
</dbReference>
<gene>
    <name evidence="7" type="primary">rnpA</name>
    <name evidence="9" type="ORF">VZ95_17180</name>
</gene>
<evidence type="ECO:0000256" key="1">
    <source>
        <dbReference type="ARBA" id="ARBA00002663"/>
    </source>
</evidence>
<dbReference type="GO" id="GO:0042781">
    <property type="term" value="F:3'-tRNA processing endoribonuclease activity"/>
    <property type="evidence" value="ECO:0007669"/>
    <property type="project" value="TreeGrafter"/>
</dbReference>
<dbReference type="Pfam" id="PF00825">
    <property type="entry name" value="Ribonuclease_P"/>
    <property type="match status" value="1"/>
</dbReference>
<dbReference type="GO" id="GO:0004526">
    <property type="term" value="F:ribonuclease P activity"/>
    <property type="evidence" value="ECO:0007669"/>
    <property type="project" value="UniProtKB-UniRule"/>
</dbReference>
<keyword evidence="3 7" id="KW-0540">Nuclease</keyword>
<keyword evidence="10" id="KW-1185">Reference proteome</keyword>
<dbReference type="GO" id="GO:0030677">
    <property type="term" value="C:ribonuclease P complex"/>
    <property type="evidence" value="ECO:0007669"/>
    <property type="project" value="TreeGrafter"/>
</dbReference>
<comment type="catalytic activity">
    <reaction evidence="7">
        <text>Endonucleolytic cleavage of RNA, removing 5'-extranucleotides from tRNA precursor.</text>
        <dbReference type="EC" id="3.1.26.5"/>
    </reaction>
</comment>
<dbReference type="EC" id="3.1.26.5" evidence="7 8"/>
<evidence type="ECO:0000256" key="4">
    <source>
        <dbReference type="ARBA" id="ARBA00022759"/>
    </source>
</evidence>
<dbReference type="SUPFAM" id="SSF54211">
    <property type="entry name" value="Ribosomal protein S5 domain 2-like"/>
    <property type="match status" value="1"/>
</dbReference>
<sequence>MRTPLYPLKRRADFLRVAALRRKWAMPGLVLQVAPNPLDGTARPRIGFTASRKVGGAVQRNRARRRLREAVRAVLADHAKPGLDYVVIAREQTVTRLWPDLLVDIEVAMRRLKSWQDAA</sequence>
<evidence type="ECO:0000313" key="9">
    <source>
        <dbReference type="EMBL" id="KJV08535.1"/>
    </source>
</evidence>
<dbReference type="InterPro" id="IPR020539">
    <property type="entry name" value="RNase_P_CS"/>
</dbReference>
<dbReference type="PANTHER" id="PTHR33992:SF1">
    <property type="entry name" value="RIBONUCLEASE P PROTEIN COMPONENT"/>
    <property type="match status" value="1"/>
</dbReference>
<organism evidence="9 10">
    <name type="scientific">Elstera litoralis</name>
    <dbReference type="NCBI Taxonomy" id="552518"/>
    <lineage>
        <taxon>Bacteria</taxon>
        <taxon>Pseudomonadati</taxon>
        <taxon>Pseudomonadota</taxon>
        <taxon>Alphaproteobacteria</taxon>
        <taxon>Rhodospirillales</taxon>
        <taxon>Rhodospirillaceae</taxon>
        <taxon>Elstera</taxon>
    </lineage>
</organism>
<dbReference type="GO" id="GO:0000049">
    <property type="term" value="F:tRNA binding"/>
    <property type="evidence" value="ECO:0007669"/>
    <property type="project" value="UniProtKB-UniRule"/>
</dbReference>
<protein>
    <recommendedName>
        <fullName evidence="7 8">Ribonuclease P protein component</fullName>
        <shortName evidence="7">RNase P protein</shortName>
        <shortName evidence="7">RNaseP protein</shortName>
        <ecNumber evidence="7 8">3.1.26.5</ecNumber>
    </recommendedName>
    <alternativeName>
        <fullName evidence="7">Protein C5</fullName>
    </alternativeName>
</protein>
<keyword evidence="5 7" id="KW-0378">Hydrolase</keyword>
<keyword evidence="4 7" id="KW-0255">Endonuclease</keyword>
<comment type="subunit">
    <text evidence="7">Consists of a catalytic RNA component (M1 or rnpB) and a protein subunit.</text>
</comment>
<dbReference type="PATRIC" id="fig|552518.3.peg.3456"/>
<dbReference type="OrthoDB" id="9810867at2"/>
<dbReference type="InterPro" id="IPR000100">
    <property type="entry name" value="RNase_P"/>
</dbReference>
<comment type="caution">
    <text evidence="9">The sequence shown here is derived from an EMBL/GenBank/DDBJ whole genome shotgun (WGS) entry which is preliminary data.</text>
</comment>
<proteinExistence type="inferred from homology"/>
<dbReference type="PROSITE" id="PS00648">
    <property type="entry name" value="RIBONUCLEASE_P"/>
    <property type="match status" value="1"/>
</dbReference>
<dbReference type="Gene3D" id="3.30.230.10">
    <property type="match status" value="1"/>
</dbReference>
<name>A0A0F3IP76_9PROT</name>
<comment type="similarity">
    <text evidence="7">Belongs to the RnpA family.</text>
</comment>
<evidence type="ECO:0000313" key="10">
    <source>
        <dbReference type="Proteomes" id="UP000033774"/>
    </source>
</evidence>
<reference evidence="9 10" key="1">
    <citation type="submission" date="2015-03" db="EMBL/GenBank/DDBJ databases">
        <title>Draft genome sequence of Elstera litoralis.</title>
        <authorList>
            <person name="Rahalkar M.C."/>
            <person name="Dhakephalkar P.K."/>
            <person name="Pore S.D."/>
            <person name="Arora P."/>
            <person name="Kapse N.G."/>
            <person name="Pandit P.S."/>
        </authorList>
    </citation>
    <scope>NUCLEOTIDE SEQUENCE [LARGE SCALE GENOMIC DNA]</scope>
    <source>
        <strain evidence="9 10">Dia-1</strain>
    </source>
</reference>
<dbReference type="GO" id="GO:0001682">
    <property type="term" value="P:tRNA 5'-leader removal"/>
    <property type="evidence" value="ECO:0007669"/>
    <property type="project" value="UniProtKB-UniRule"/>
</dbReference>
<evidence type="ECO:0000256" key="3">
    <source>
        <dbReference type="ARBA" id="ARBA00022722"/>
    </source>
</evidence>